<evidence type="ECO:0000313" key="2">
    <source>
        <dbReference type="EMBL" id="KAK8785300.1"/>
    </source>
</evidence>
<evidence type="ECO:0000313" key="3">
    <source>
        <dbReference type="Proteomes" id="UP001321473"/>
    </source>
</evidence>
<name>A0AAQ4FDP9_AMBAM</name>
<dbReference type="Proteomes" id="UP001321473">
    <property type="component" value="Unassembled WGS sequence"/>
</dbReference>
<accession>A0AAQ4FDP9</accession>
<protein>
    <submittedName>
        <fullName evidence="2">Uncharacterized protein</fullName>
    </submittedName>
</protein>
<gene>
    <name evidence="2" type="ORF">V5799_008329</name>
</gene>
<organism evidence="2 3">
    <name type="scientific">Amblyomma americanum</name>
    <name type="common">Lone star tick</name>
    <dbReference type="NCBI Taxonomy" id="6943"/>
    <lineage>
        <taxon>Eukaryota</taxon>
        <taxon>Metazoa</taxon>
        <taxon>Ecdysozoa</taxon>
        <taxon>Arthropoda</taxon>
        <taxon>Chelicerata</taxon>
        <taxon>Arachnida</taxon>
        <taxon>Acari</taxon>
        <taxon>Parasitiformes</taxon>
        <taxon>Ixodida</taxon>
        <taxon>Ixodoidea</taxon>
        <taxon>Ixodidae</taxon>
        <taxon>Amblyomminae</taxon>
        <taxon>Amblyomma</taxon>
    </lineage>
</organism>
<evidence type="ECO:0000256" key="1">
    <source>
        <dbReference type="SAM" id="MobiDB-lite"/>
    </source>
</evidence>
<feature type="region of interest" description="Disordered" evidence="1">
    <location>
        <begin position="1"/>
        <end position="232"/>
    </location>
</feature>
<reference evidence="2 3" key="1">
    <citation type="journal article" date="2023" name="Arcadia Sci">
        <title>De novo assembly of a long-read Amblyomma americanum tick genome.</title>
        <authorList>
            <person name="Chou S."/>
            <person name="Poskanzer K.E."/>
            <person name="Rollins M."/>
            <person name="Thuy-Boun P.S."/>
        </authorList>
    </citation>
    <scope>NUCLEOTIDE SEQUENCE [LARGE SCALE GENOMIC DNA]</scope>
    <source>
        <strain evidence="2">F_SG_1</strain>
        <tissue evidence="2">Salivary glands</tissue>
    </source>
</reference>
<dbReference type="EMBL" id="JARKHS020003691">
    <property type="protein sequence ID" value="KAK8785300.1"/>
    <property type="molecule type" value="Genomic_DNA"/>
</dbReference>
<comment type="caution">
    <text evidence="2">The sequence shown here is derived from an EMBL/GenBank/DDBJ whole genome shotgun (WGS) entry which is preliminary data.</text>
</comment>
<feature type="compositionally biased region" description="Polar residues" evidence="1">
    <location>
        <begin position="37"/>
        <end position="53"/>
    </location>
</feature>
<dbReference type="AlphaFoldDB" id="A0AAQ4FDP9"/>
<sequence length="232" mass="23935">MHCALPIQAGRDMPKKPKSEKPAFGDKKATRRHSRSSKVVSTAVTPNPTTGMSGPSGPLPTTGDLAPYRTNAREEPAAASGQALKPHDDDQRSQRGPTAVTVPSLRSPDEPTAMAGRPNHPEPEAPASEETQDAQKGSENLPSLAPGAEARKEASQVLASELISPVTEQGKRNVSDTVSTGPPNSGRKGEAGGVSAKHQRRIIAQSPGISTASPPLVTQASTTAASLGSHGD</sequence>
<proteinExistence type="predicted"/>
<feature type="compositionally biased region" description="Basic and acidic residues" evidence="1">
    <location>
        <begin position="12"/>
        <end position="28"/>
    </location>
</feature>
<keyword evidence="3" id="KW-1185">Reference proteome</keyword>
<feature type="compositionally biased region" description="Polar residues" evidence="1">
    <location>
        <begin position="207"/>
        <end position="226"/>
    </location>
</feature>